<accession>A0ACB8T2D1</accession>
<dbReference type="EMBL" id="MU277208">
    <property type="protein sequence ID" value="KAI0062236.1"/>
    <property type="molecule type" value="Genomic_DNA"/>
</dbReference>
<protein>
    <submittedName>
        <fullName evidence="1">Uncharacterized protein</fullName>
    </submittedName>
</protein>
<comment type="caution">
    <text evidence="1">The sequence shown here is derived from an EMBL/GenBank/DDBJ whole genome shotgun (WGS) entry which is preliminary data.</text>
</comment>
<reference evidence="1" key="2">
    <citation type="journal article" date="2022" name="New Phytol.">
        <title>Evolutionary transition to the ectomycorrhizal habit in the genomes of a hyperdiverse lineage of mushroom-forming fungi.</title>
        <authorList>
            <person name="Looney B."/>
            <person name="Miyauchi S."/>
            <person name="Morin E."/>
            <person name="Drula E."/>
            <person name="Courty P.E."/>
            <person name="Kohler A."/>
            <person name="Kuo A."/>
            <person name="LaButti K."/>
            <person name="Pangilinan J."/>
            <person name="Lipzen A."/>
            <person name="Riley R."/>
            <person name="Andreopoulos W."/>
            <person name="He G."/>
            <person name="Johnson J."/>
            <person name="Nolan M."/>
            <person name="Tritt A."/>
            <person name="Barry K.W."/>
            <person name="Grigoriev I.V."/>
            <person name="Nagy L.G."/>
            <person name="Hibbett D."/>
            <person name="Henrissat B."/>
            <person name="Matheny P.B."/>
            <person name="Labbe J."/>
            <person name="Martin F.M."/>
        </authorList>
    </citation>
    <scope>NUCLEOTIDE SEQUENCE</scope>
    <source>
        <strain evidence="1">HHB10654</strain>
    </source>
</reference>
<keyword evidence="2" id="KW-1185">Reference proteome</keyword>
<evidence type="ECO:0000313" key="1">
    <source>
        <dbReference type="EMBL" id="KAI0062236.1"/>
    </source>
</evidence>
<organism evidence="1 2">
    <name type="scientific">Artomyces pyxidatus</name>
    <dbReference type="NCBI Taxonomy" id="48021"/>
    <lineage>
        <taxon>Eukaryota</taxon>
        <taxon>Fungi</taxon>
        <taxon>Dikarya</taxon>
        <taxon>Basidiomycota</taxon>
        <taxon>Agaricomycotina</taxon>
        <taxon>Agaricomycetes</taxon>
        <taxon>Russulales</taxon>
        <taxon>Auriscalpiaceae</taxon>
        <taxon>Artomyces</taxon>
    </lineage>
</organism>
<dbReference type="Proteomes" id="UP000814140">
    <property type="component" value="Unassembled WGS sequence"/>
</dbReference>
<reference evidence="1" key="1">
    <citation type="submission" date="2021-03" db="EMBL/GenBank/DDBJ databases">
        <authorList>
            <consortium name="DOE Joint Genome Institute"/>
            <person name="Ahrendt S."/>
            <person name="Looney B.P."/>
            <person name="Miyauchi S."/>
            <person name="Morin E."/>
            <person name="Drula E."/>
            <person name="Courty P.E."/>
            <person name="Chicoki N."/>
            <person name="Fauchery L."/>
            <person name="Kohler A."/>
            <person name="Kuo A."/>
            <person name="Labutti K."/>
            <person name="Pangilinan J."/>
            <person name="Lipzen A."/>
            <person name="Riley R."/>
            <person name="Andreopoulos W."/>
            <person name="He G."/>
            <person name="Johnson J."/>
            <person name="Barry K.W."/>
            <person name="Grigoriev I.V."/>
            <person name="Nagy L."/>
            <person name="Hibbett D."/>
            <person name="Henrissat B."/>
            <person name="Matheny P.B."/>
            <person name="Labbe J."/>
            <person name="Martin F."/>
        </authorList>
    </citation>
    <scope>NUCLEOTIDE SEQUENCE</scope>
    <source>
        <strain evidence="1">HHB10654</strain>
    </source>
</reference>
<sequence length="649" mass="73392">MADFRRQSTMQLSADPYGNARTGIPMPVPPSAIKKPAHSMRLSMAGSALRPPHSSQGLAVPGTNPRQSLYRSQNMNPLLASASKPNYGRTPMNSSTRRGSMWGGGMAMPPPSNNQTLKDSRPLRERQFQLKMRQEIQGWLQSTDYDVSMQTLTNITGKDFRNIFQYLVSMLDPCYPFDQKARFEDEFLPALKALRYPFVGQLDSKWLAAPASMHSWPALLGVLHWLTVMCKGRLHYMESSDPTLQLSDAVPEEFDDPNHHTALAFDYYEEAYEIFFAGSDVYTEPQRRLEERYTKKNERTVADLEEKKILLSKAKAELEKLKSTPAPIEKLTTDNGFLKRDRDKFQECLRSWEGRKKNLINNIANLKAEIVQRGQSLEQLKAEQDKLSEVVKEQNLSPEEVIRMNTEHDQLSRSLEDLKVKISESHKIIMSLEVTVANRAGAAEEALDMYTNLQSSLGLFPPLPPPFQDIDLTLELNTAASNPQNLLLGSDIRRVVKPTLSGISESKRKERASVERERIRVDNELDQLVLACENLEEEIHEVDKKVIALGEQADDLREAAQAEAVISNAELARLERELGHARTAALANGVGVKSRLQALQIAHREQVDKVTRLRYDVVRAIVKNSSDIAMFKQNVSQRLKDLREFAEAN</sequence>
<proteinExistence type="predicted"/>
<gene>
    <name evidence="1" type="ORF">BV25DRAFT_1907618</name>
</gene>
<name>A0ACB8T2D1_9AGAM</name>
<evidence type="ECO:0000313" key="2">
    <source>
        <dbReference type="Proteomes" id="UP000814140"/>
    </source>
</evidence>